<name>A0ABT3SXQ9_9GAMM</name>
<evidence type="ECO:0000256" key="1">
    <source>
        <dbReference type="SAM" id="Phobius"/>
    </source>
</evidence>
<protein>
    <submittedName>
        <fullName evidence="2">Uncharacterized protein</fullName>
    </submittedName>
</protein>
<feature type="transmembrane region" description="Helical" evidence="1">
    <location>
        <begin position="71"/>
        <end position="96"/>
    </location>
</feature>
<feature type="transmembrane region" description="Helical" evidence="1">
    <location>
        <begin position="30"/>
        <end position="50"/>
    </location>
</feature>
<comment type="caution">
    <text evidence="2">The sequence shown here is derived from an EMBL/GenBank/DDBJ whole genome shotgun (WGS) entry which is preliminary data.</text>
</comment>
<keyword evidence="3" id="KW-1185">Reference proteome</keyword>
<sequence length="198" mass="22591">MLYAASLLPALVIFALFLVGKFPRWLMATYVGSFILCAIGWELWISYGLVDGLDVASRRPQAMNEVIPMHINWVLNSLGDAAAVGLAGVFLVWLAYGRTNSAFMAWRWGAFAILSAWFIAQNLFVEMYVYQQQLAEGFRLSWAPLMPTGPWYNPTLLNFDGRSVQLQTQLPWVLMTPIYYYLLLRCYKKWGVQTRDGV</sequence>
<feature type="transmembrane region" description="Helical" evidence="1">
    <location>
        <begin position="108"/>
        <end position="130"/>
    </location>
</feature>
<proteinExistence type="predicted"/>
<evidence type="ECO:0000313" key="3">
    <source>
        <dbReference type="Proteomes" id="UP001143307"/>
    </source>
</evidence>
<reference evidence="2" key="1">
    <citation type="submission" date="2019-02" db="EMBL/GenBank/DDBJ databases">
        <authorList>
            <person name="Li S.-H."/>
        </authorList>
    </citation>
    <scope>NUCLEOTIDE SEQUENCE</scope>
    <source>
        <strain evidence="2">IMCC8485</strain>
    </source>
</reference>
<evidence type="ECO:0000313" key="2">
    <source>
        <dbReference type="EMBL" id="MCX2974054.1"/>
    </source>
</evidence>
<keyword evidence="1" id="KW-1133">Transmembrane helix</keyword>
<accession>A0ABT3SXQ9</accession>
<organism evidence="2 3">
    <name type="scientific">Candidatus Seongchinamella marina</name>
    <dbReference type="NCBI Taxonomy" id="2518990"/>
    <lineage>
        <taxon>Bacteria</taxon>
        <taxon>Pseudomonadati</taxon>
        <taxon>Pseudomonadota</taxon>
        <taxon>Gammaproteobacteria</taxon>
        <taxon>Cellvibrionales</taxon>
        <taxon>Halieaceae</taxon>
        <taxon>Seongchinamella</taxon>
    </lineage>
</organism>
<keyword evidence="1" id="KW-0812">Transmembrane</keyword>
<dbReference type="EMBL" id="SHNP01000003">
    <property type="protein sequence ID" value="MCX2974054.1"/>
    <property type="molecule type" value="Genomic_DNA"/>
</dbReference>
<dbReference type="Proteomes" id="UP001143307">
    <property type="component" value="Unassembled WGS sequence"/>
</dbReference>
<keyword evidence="1" id="KW-0472">Membrane</keyword>
<gene>
    <name evidence="2" type="ORF">EYC87_10725</name>
</gene>